<comment type="subcellular location">
    <subcellularLocation>
        <location evidence="1">Vacuole membrane</location>
        <topology evidence="1">Multi-pass membrane protein</topology>
    </subcellularLocation>
</comment>
<proteinExistence type="inferred from homology"/>
<dbReference type="OrthoDB" id="1684102at2759"/>
<dbReference type="Gene3D" id="1.20.1740.10">
    <property type="entry name" value="Amino acid/polyamine transporter I"/>
    <property type="match status" value="1"/>
</dbReference>
<feature type="compositionally biased region" description="Low complexity" evidence="7">
    <location>
        <begin position="218"/>
        <end position="231"/>
    </location>
</feature>
<feature type="transmembrane region" description="Helical" evidence="8">
    <location>
        <begin position="457"/>
        <end position="478"/>
    </location>
</feature>
<feature type="compositionally biased region" description="Basic and acidic residues" evidence="7">
    <location>
        <begin position="177"/>
        <end position="191"/>
    </location>
</feature>
<evidence type="ECO:0000256" key="3">
    <source>
        <dbReference type="ARBA" id="ARBA00022554"/>
    </source>
</evidence>
<feature type="region of interest" description="Disordered" evidence="7">
    <location>
        <begin position="1"/>
        <end position="23"/>
    </location>
</feature>
<feature type="transmembrane region" description="Helical" evidence="8">
    <location>
        <begin position="530"/>
        <end position="551"/>
    </location>
</feature>
<feature type="region of interest" description="Disordered" evidence="7">
    <location>
        <begin position="169"/>
        <end position="196"/>
    </location>
</feature>
<evidence type="ECO:0000256" key="1">
    <source>
        <dbReference type="ARBA" id="ARBA00004128"/>
    </source>
</evidence>
<feature type="region of interest" description="Disordered" evidence="7">
    <location>
        <begin position="211"/>
        <end position="238"/>
    </location>
</feature>
<dbReference type="PANTHER" id="PTHR22950:SF666">
    <property type="entry name" value="VACUOLAR AMINO ACID TRANSPORTER 4"/>
    <property type="match status" value="1"/>
</dbReference>
<dbReference type="InterPro" id="IPR013057">
    <property type="entry name" value="AA_transpt_TM"/>
</dbReference>
<dbReference type="GO" id="GO:0005302">
    <property type="term" value="F:L-tyrosine transmembrane transporter activity"/>
    <property type="evidence" value="ECO:0007669"/>
    <property type="project" value="TreeGrafter"/>
</dbReference>
<feature type="transmembrane region" description="Helical" evidence="8">
    <location>
        <begin position="571"/>
        <end position="599"/>
    </location>
</feature>
<reference evidence="11" key="1">
    <citation type="submission" date="2016-03" db="EMBL/GenBank/DDBJ databases">
        <authorList>
            <person name="Devillers H."/>
        </authorList>
    </citation>
    <scope>NUCLEOTIDE SEQUENCE [LARGE SCALE GENOMIC DNA]</scope>
</reference>
<feature type="transmembrane region" description="Helical" evidence="8">
    <location>
        <begin position="640"/>
        <end position="658"/>
    </location>
</feature>
<dbReference type="AlphaFoldDB" id="A0A1G4J0A5"/>
<feature type="transmembrane region" description="Helical" evidence="8">
    <location>
        <begin position="664"/>
        <end position="686"/>
    </location>
</feature>
<name>A0A1G4J0A5_9SACH</name>
<keyword evidence="3" id="KW-0926">Vacuole</keyword>
<feature type="transmembrane region" description="Helical" evidence="8">
    <location>
        <begin position="428"/>
        <end position="445"/>
    </location>
</feature>
<accession>A0A1G4J0A5</accession>
<feature type="transmembrane region" description="Helical" evidence="8">
    <location>
        <begin position="316"/>
        <end position="336"/>
    </location>
</feature>
<dbReference type="EMBL" id="LT598459">
    <property type="protein sequence ID" value="SCU82980.1"/>
    <property type="molecule type" value="Genomic_DNA"/>
</dbReference>
<dbReference type="PANTHER" id="PTHR22950">
    <property type="entry name" value="AMINO ACID TRANSPORTER"/>
    <property type="match status" value="1"/>
</dbReference>
<dbReference type="GO" id="GO:0005774">
    <property type="term" value="C:vacuolar membrane"/>
    <property type="evidence" value="ECO:0007669"/>
    <property type="project" value="UniProtKB-SubCell"/>
</dbReference>
<feature type="transmembrane region" description="Helical" evidence="8">
    <location>
        <begin position="707"/>
        <end position="725"/>
    </location>
</feature>
<sequence>MGSSSKNSSQVGSLSTNINIPEQQYNRRRHSILLLSESVASRRSSKNGRELGRSVKAMAMNSLGESPQHVGSVDSRVFIDAGSPNFKTTKQDQREDIINSLRTNYLNDYMATKKNGAGNGAGRLSNEHNRPLEDQAEEPVEFGIPERDLNLESQGGHITRELYRMTSPNRGLKRTHSTGDLKIQEDSHRSEASASALKVPGGFRREYIVQKHKSGRDTATSSASESATFTSDFESQNSDANNLEKVPFLTRNFLEFLYVYGHFAGESFEEDFYPEQEVGRHEPNERSPLLARSEGETGKKVLIPKSAKGTTSTTKAFLLMIKSFIGTGVLFLPAAFENGGLLFSVVMLTIFGVYSYWCYYILTKSKVATKVSSFGDIGLNLYGPWMKFIILMSLVLTQLGFSGAYVIFTAKNLLAFIENVFHWRDVSLIHLLVLQLLIFVPLSFIRNISKLSLPSLAANVFVMSGIFIVILLTGKHLLFDLGCQPAEGIIFGFNPKRWTLFAGTAIFAFEGIGLIIPVQSSMKHPEKFPLVLAMVIVTSTVLFVSVATLGYLSYGSNVQTVILLNLPQDSILVNLIQFFYSLAILLSTPLQLFPAIAIVESKVFPKFTKIYVKRRQDEADHVQYRPNSGKLDWRVKWLKNSVRSLIVAFTVLAAYFGADNLDTFVSIVGSFACIPLVYIYPPMLHLRGCSKPACQDAKTVWQKSPVYLDYALIVLGSVGMVYTSYQSLMG</sequence>
<feature type="compositionally biased region" description="Low complexity" evidence="7">
    <location>
        <begin position="1"/>
        <end position="15"/>
    </location>
</feature>
<evidence type="ECO:0000256" key="2">
    <source>
        <dbReference type="ARBA" id="ARBA00008066"/>
    </source>
</evidence>
<feature type="transmembrane region" description="Helical" evidence="8">
    <location>
        <begin position="498"/>
        <end position="518"/>
    </location>
</feature>
<organism evidence="10 11">
    <name type="scientific">Lachancea dasiensis</name>
    <dbReference type="NCBI Taxonomy" id="1072105"/>
    <lineage>
        <taxon>Eukaryota</taxon>
        <taxon>Fungi</taxon>
        <taxon>Dikarya</taxon>
        <taxon>Ascomycota</taxon>
        <taxon>Saccharomycotina</taxon>
        <taxon>Saccharomycetes</taxon>
        <taxon>Saccharomycetales</taxon>
        <taxon>Saccharomycetaceae</taxon>
        <taxon>Lachancea</taxon>
    </lineage>
</organism>
<evidence type="ECO:0000313" key="11">
    <source>
        <dbReference type="Proteomes" id="UP000190274"/>
    </source>
</evidence>
<gene>
    <name evidence="10" type="ORF">LADA_0C09010G</name>
</gene>
<evidence type="ECO:0000256" key="8">
    <source>
        <dbReference type="SAM" id="Phobius"/>
    </source>
</evidence>
<evidence type="ECO:0000256" key="4">
    <source>
        <dbReference type="ARBA" id="ARBA00022692"/>
    </source>
</evidence>
<feature type="transmembrane region" description="Helical" evidence="8">
    <location>
        <begin position="342"/>
        <end position="362"/>
    </location>
</feature>
<feature type="domain" description="Amino acid transporter transmembrane" evidence="9">
    <location>
        <begin position="310"/>
        <end position="728"/>
    </location>
</feature>
<protein>
    <submittedName>
        <fullName evidence="10">LADA_0C09010g1_1</fullName>
    </submittedName>
</protein>
<keyword evidence="4 8" id="KW-0812">Transmembrane</keyword>
<keyword evidence="6 8" id="KW-0472">Membrane</keyword>
<feature type="transmembrane region" description="Helical" evidence="8">
    <location>
        <begin position="388"/>
        <end position="408"/>
    </location>
</feature>
<evidence type="ECO:0000256" key="5">
    <source>
        <dbReference type="ARBA" id="ARBA00022989"/>
    </source>
</evidence>
<dbReference type="Proteomes" id="UP000190274">
    <property type="component" value="Chromosome C"/>
</dbReference>
<comment type="similarity">
    <text evidence="2">Belongs to the amino acid/polyamine transporter 2 family.</text>
</comment>
<evidence type="ECO:0000259" key="9">
    <source>
        <dbReference type="Pfam" id="PF01490"/>
    </source>
</evidence>
<evidence type="ECO:0000313" key="10">
    <source>
        <dbReference type="EMBL" id="SCU82980.1"/>
    </source>
</evidence>
<keyword evidence="11" id="KW-1185">Reference proteome</keyword>
<dbReference type="STRING" id="1266660.A0A1G4J0A5"/>
<evidence type="ECO:0000256" key="7">
    <source>
        <dbReference type="SAM" id="MobiDB-lite"/>
    </source>
</evidence>
<keyword evidence="5 8" id="KW-1133">Transmembrane helix</keyword>
<evidence type="ECO:0000256" key="6">
    <source>
        <dbReference type="ARBA" id="ARBA00023136"/>
    </source>
</evidence>
<dbReference type="Pfam" id="PF01490">
    <property type="entry name" value="Aa_trans"/>
    <property type="match status" value="1"/>
</dbReference>